<organism evidence="7 8">
    <name type="scientific">Rossellomorea vietnamensis</name>
    <dbReference type="NCBI Taxonomy" id="218284"/>
    <lineage>
        <taxon>Bacteria</taxon>
        <taxon>Bacillati</taxon>
        <taxon>Bacillota</taxon>
        <taxon>Bacilli</taxon>
        <taxon>Bacillales</taxon>
        <taxon>Bacillaceae</taxon>
        <taxon>Rossellomorea</taxon>
    </lineage>
</organism>
<comment type="subunit">
    <text evidence="2">Homotetramer.</text>
</comment>
<dbReference type="NCBIfam" id="NF006493">
    <property type="entry name" value="PRK08936.1"/>
    <property type="match status" value="1"/>
</dbReference>
<dbReference type="NCBIfam" id="NF009466">
    <property type="entry name" value="PRK12826.1-2"/>
    <property type="match status" value="1"/>
</dbReference>
<dbReference type="eggNOG" id="COG1028">
    <property type="taxonomic scope" value="Bacteria"/>
</dbReference>
<evidence type="ECO:0000313" key="8">
    <source>
        <dbReference type="Proteomes" id="UP000050398"/>
    </source>
</evidence>
<dbReference type="PROSITE" id="PS00061">
    <property type="entry name" value="ADH_SHORT"/>
    <property type="match status" value="1"/>
</dbReference>
<comment type="caution">
    <text evidence="7">The sequence shown here is derived from an EMBL/GenBank/DDBJ whole genome shotgun (WGS) entry which is preliminary data.</text>
</comment>
<dbReference type="GO" id="GO:0047934">
    <property type="term" value="F:glucose 1-dehydrogenase (NAD+) activity"/>
    <property type="evidence" value="ECO:0007669"/>
    <property type="project" value="RHEA"/>
</dbReference>
<gene>
    <name evidence="7" type="ORF">AM506_09500</name>
</gene>
<comment type="catalytic activity">
    <reaction evidence="5">
        <text>D-glucose + NADP(+) = D-glucono-1,5-lactone + NADPH + H(+)</text>
        <dbReference type="Rhea" id="RHEA:14405"/>
        <dbReference type="ChEBI" id="CHEBI:4167"/>
        <dbReference type="ChEBI" id="CHEBI:15378"/>
        <dbReference type="ChEBI" id="CHEBI:16217"/>
        <dbReference type="ChEBI" id="CHEBI:57783"/>
        <dbReference type="ChEBI" id="CHEBI:58349"/>
        <dbReference type="EC" id="1.1.1.47"/>
    </reaction>
</comment>
<evidence type="ECO:0000256" key="4">
    <source>
        <dbReference type="ARBA" id="ARBA00024389"/>
    </source>
</evidence>
<dbReference type="NCBIfam" id="NF005559">
    <property type="entry name" value="PRK07231.1"/>
    <property type="match status" value="1"/>
</dbReference>
<dbReference type="InterPro" id="IPR036291">
    <property type="entry name" value="NAD(P)-bd_dom_sf"/>
</dbReference>
<keyword evidence="3 7" id="KW-0560">Oxidoreductase</keyword>
<evidence type="ECO:0000256" key="2">
    <source>
        <dbReference type="ARBA" id="ARBA00011881"/>
    </source>
</evidence>
<sequence>MYTDLTDKVVIITGAATGIGKAIAKRFASEGCKVVINYFKDEENPEGLVKEIEEAGGTASIIQGDVSKEEDVQGFVRFAHETYGRLDIYVNNAGIENEVPSENLPIEDWQRVINTNLTGTFLGCREAAKYMLEHGIKGSIINVSSVHEIIPWPHFAHYAASKGGVKLLMESLALEFAPDGIRVNNIAPGAIDTPINAEKFSDPEKKKGVEKLIPLGYIGEPEQVASCAVFLASDQASYVTGTTLIADGGMTKYPGFQAGKG</sequence>
<dbReference type="OrthoDB" id="9803333at2"/>
<dbReference type="Pfam" id="PF13561">
    <property type="entry name" value="adh_short_C2"/>
    <property type="match status" value="1"/>
</dbReference>
<dbReference type="GO" id="GO:0047935">
    <property type="term" value="F:glucose 1-dehydrogenase (NADP+) activity"/>
    <property type="evidence" value="ECO:0007669"/>
    <property type="project" value="RHEA"/>
</dbReference>
<dbReference type="PRINTS" id="PR00080">
    <property type="entry name" value="SDRFAMILY"/>
</dbReference>
<evidence type="ECO:0000256" key="6">
    <source>
        <dbReference type="ARBA" id="ARBA00048831"/>
    </source>
</evidence>
<comment type="similarity">
    <text evidence="1">Belongs to the short-chain dehydrogenases/reductases (SDR) family.</text>
</comment>
<dbReference type="PRINTS" id="PR00081">
    <property type="entry name" value="GDHRDH"/>
</dbReference>
<dbReference type="GO" id="GO:0032787">
    <property type="term" value="P:monocarboxylic acid metabolic process"/>
    <property type="evidence" value="ECO:0007669"/>
    <property type="project" value="UniProtKB-ARBA"/>
</dbReference>
<dbReference type="EMBL" id="LIXZ01000006">
    <property type="protein sequence ID" value="KPL59692.1"/>
    <property type="molecule type" value="Genomic_DNA"/>
</dbReference>
<dbReference type="EC" id="1.1.1.47" evidence="4"/>
<dbReference type="InterPro" id="IPR050259">
    <property type="entry name" value="SDR"/>
</dbReference>
<dbReference type="Proteomes" id="UP000050398">
    <property type="component" value="Unassembled WGS sequence"/>
</dbReference>
<name>A0A0P6W3I8_9BACI</name>
<dbReference type="InterPro" id="IPR020904">
    <property type="entry name" value="Sc_DH/Rdtase_CS"/>
</dbReference>
<dbReference type="PATRIC" id="fig|218284.4.peg.3557"/>
<protein>
    <recommendedName>
        <fullName evidence="4">glucose 1-dehydrogenase [NAD(P)(+)]</fullName>
        <ecNumber evidence="4">1.1.1.47</ecNumber>
    </recommendedName>
</protein>
<dbReference type="Gene3D" id="3.40.50.720">
    <property type="entry name" value="NAD(P)-binding Rossmann-like Domain"/>
    <property type="match status" value="1"/>
</dbReference>
<comment type="catalytic activity">
    <reaction evidence="6">
        <text>D-glucose + NAD(+) = D-glucono-1,5-lactone + NADH + H(+)</text>
        <dbReference type="Rhea" id="RHEA:14293"/>
        <dbReference type="ChEBI" id="CHEBI:4167"/>
        <dbReference type="ChEBI" id="CHEBI:15378"/>
        <dbReference type="ChEBI" id="CHEBI:16217"/>
        <dbReference type="ChEBI" id="CHEBI:57540"/>
        <dbReference type="ChEBI" id="CHEBI:57945"/>
        <dbReference type="EC" id="1.1.1.47"/>
    </reaction>
</comment>
<reference evidence="7 8" key="1">
    <citation type="submission" date="2015-08" db="EMBL/GenBank/DDBJ databases">
        <title>Draft Genome Sequence of Bacillus vietnamensis UCD-SED5.</title>
        <authorList>
            <person name="Lee R.D."/>
            <person name="Jospin G."/>
            <person name="Lang J.M."/>
            <person name="Coil D.A."/>
            <person name="Eisen J.A."/>
        </authorList>
    </citation>
    <scope>NUCLEOTIDE SEQUENCE [LARGE SCALE GENOMIC DNA]</scope>
    <source>
        <strain evidence="7 8">UCD-SED5</strain>
    </source>
</reference>
<proteinExistence type="inferred from homology"/>
<accession>A0A0P6W3I8</accession>
<evidence type="ECO:0000256" key="3">
    <source>
        <dbReference type="ARBA" id="ARBA00023002"/>
    </source>
</evidence>
<evidence type="ECO:0000313" key="7">
    <source>
        <dbReference type="EMBL" id="KPL59692.1"/>
    </source>
</evidence>
<evidence type="ECO:0000256" key="1">
    <source>
        <dbReference type="ARBA" id="ARBA00006484"/>
    </source>
</evidence>
<evidence type="ECO:0000256" key="5">
    <source>
        <dbReference type="ARBA" id="ARBA00047555"/>
    </source>
</evidence>
<dbReference type="FunFam" id="3.40.50.720:FF:000248">
    <property type="entry name" value="Glucose 1-dehydrogenase"/>
    <property type="match status" value="1"/>
</dbReference>
<dbReference type="PANTHER" id="PTHR42879">
    <property type="entry name" value="3-OXOACYL-(ACYL-CARRIER-PROTEIN) REDUCTASE"/>
    <property type="match status" value="1"/>
</dbReference>
<dbReference type="SUPFAM" id="SSF51735">
    <property type="entry name" value="NAD(P)-binding Rossmann-fold domains"/>
    <property type="match status" value="1"/>
</dbReference>
<dbReference type="InterPro" id="IPR002347">
    <property type="entry name" value="SDR_fam"/>
</dbReference>
<dbReference type="AlphaFoldDB" id="A0A0P6W3I8"/>
<dbReference type="PANTHER" id="PTHR42879:SF2">
    <property type="entry name" value="3-OXOACYL-[ACYL-CARRIER-PROTEIN] REDUCTASE FABG"/>
    <property type="match status" value="1"/>
</dbReference>
<dbReference type="RefSeq" id="WP_060672263.1">
    <property type="nucleotide sequence ID" value="NZ_JBCNGU010000018.1"/>
</dbReference>